<organism evidence="3 4">
    <name type="scientific">Almyronema epifaneia S1</name>
    <dbReference type="NCBI Taxonomy" id="2991925"/>
    <lineage>
        <taxon>Bacteria</taxon>
        <taxon>Bacillati</taxon>
        <taxon>Cyanobacteriota</taxon>
        <taxon>Cyanophyceae</taxon>
        <taxon>Nodosilineales</taxon>
        <taxon>Nodosilineaceae</taxon>
        <taxon>Almyronema</taxon>
        <taxon>Almyronema epifaneia</taxon>
    </lineage>
</organism>
<dbReference type="Pfam" id="PF03968">
    <property type="entry name" value="LptD_N"/>
    <property type="match status" value="1"/>
</dbReference>
<name>A0ABW6IHM9_9CYAN</name>
<evidence type="ECO:0000313" key="3">
    <source>
        <dbReference type="EMBL" id="MFE4107713.1"/>
    </source>
</evidence>
<sequence length="187" mass="20365">MPNAPLPLLIATHFFNAVATMFRLRCLPFAQRRLLSKAAYFWGSALAFYLLSSQAGAQTGGGTITLRSDVQEANANTGIITARGNVQIDYPLQQIYATSAQAQYYSRENRIILSGDVLVRQEGNTLRAETVTYLIDEGRFVALPEPNQQVETTYILPAGATTPTPTPAETPPAELDLPPLDEPIPAE</sequence>
<evidence type="ECO:0000259" key="2">
    <source>
        <dbReference type="Pfam" id="PF03968"/>
    </source>
</evidence>
<gene>
    <name evidence="3" type="ORF">ACFVKH_15575</name>
</gene>
<dbReference type="RefSeq" id="WP_377966695.1">
    <property type="nucleotide sequence ID" value="NZ_JBHZOL010000089.1"/>
</dbReference>
<feature type="domain" description="Organic solvent tolerance-like N-terminal" evidence="2">
    <location>
        <begin position="93"/>
        <end position="138"/>
    </location>
</feature>
<protein>
    <submittedName>
        <fullName evidence="3">LptA/OstA family protein</fullName>
    </submittedName>
</protein>
<dbReference type="InterPro" id="IPR005653">
    <property type="entry name" value="OstA-like_N"/>
</dbReference>
<dbReference type="EMBL" id="JBHZOL010000089">
    <property type="protein sequence ID" value="MFE4107713.1"/>
    <property type="molecule type" value="Genomic_DNA"/>
</dbReference>
<keyword evidence="4" id="KW-1185">Reference proteome</keyword>
<dbReference type="Proteomes" id="UP001600165">
    <property type="component" value="Unassembled WGS sequence"/>
</dbReference>
<evidence type="ECO:0000256" key="1">
    <source>
        <dbReference type="SAM" id="MobiDB-lite"/>
    </source>
</evidence>
<feature type="region of interest" description="Disordered" evidence="1">
    <location>
        <begin position="158"/>
        <end position="187"/>
    </location>
</feature>
<dbReference type="Gene3D" id="2.60.450.10">
    <property type="entry name" value="Lipopolysaccharide (LPS) transport protein A like domain"/>
    <property type="match status" value="1"/>
</dbReference>
<evidence type="ECO:0000313" key="4">
    <source>
        <dbReference type="Proteomes" id="UP001600165"/>
    </source>
</evidence>
<comment type="caution">
    <text evidence="3">The sequence shown here is derived from an EMBL/GenBank/DDBJ whole genome shotgun (WGS) entry which is preliminary data.</text>
</comment>
<proteinExistence type="predicted"/>
<accession>A0ABW6IHM9</accession>
<reference evidence="3 4" key="1">
    <citation type="submission" date="2024-10" db="EMBL/GenBank/DDBJ databases">
        <authorList>
            <person name="Ratan Roy A."/>
            <person name="Morales Sandoval P.H."/>
            <person name="De Los Santos Villalobos S."/>
            <person name="Chakraborty S."/>
            <person name="Mukherjee J."/>
        </authorList>
    </citation>
    <scope>NUCLEOTIDE SEQUENCE [LARGE SCALE GENOMIC DNA]</scope>
    <source>
        <strain evidence="3 4">S1</strain>
    </source>
</reference>